<evidence type="ECO:0000313" key="3">
    <source>
        <dbReference type="Proteomes" id="UP000625804"/>
    </source>
</evidence>
<protein>
    <recommendedName>
        <fullName evidence="4">ComG operon protein 7 (ComGG)</fullName>
    </recommendedName>
</protein>
<accession>A0A8J8GEE6</accession>
<organism evidence="2 3">
    <name type="scientific">Calidifontibacillus erzurumensis</name>
    <dbReference type="NCBI Taxonomy" id="2741433"/>
    <lineage>
        <taxon>Bacteria</taxon>
        <taxon>Bacillati</taxon>
        <taxon>Bacillota</taxon>
        <taxon>Bacilli</taxon>
        <taxon>Bacillales</taxon>
        <taxon>Bacillaceae</taxon>
        <taxon>Calidifontibacillus/Schinkia group</taxon>
        <taxon>Calidifontibacillus</taxon>
    </lineage>
</organism>
<evidence type="ECO:0000313" key="2">
    <source>
        <dbReference type="EMBL" id="NSL50356.1"/>
    </source>
</evidence>
<name>A0A8J8GEE6_9BACI</name>
<keyword evidence="3" id="KW-1185">Reference proteome</keyword>
<gene>
    <name evidence="2" type="ORF">HR057_01115</name>
</gene>
<dbReference type="InterPro" id="IPR020372">
    <property type="entry name" value="Competence_ComGG"/>
</dbReference>
<sequence length="128" mass="14953">MYGILNQRGFILPTTLVICLLIPLIILSEIELYKTEKLFVMEEEEGEKLQNLTQIGVQHLFKISEEQEQKTTTGTIYYPIGMIQYTIEKLEEDMRRINGTCITDKKRKLFFVAIVNVKTKEIVHWVEG</sequence>
<evidence type="ECO:0008006" key="4">
    <source>
        <dbReference type="Google" id="ProtNLM"/>
    </source>
</evidence>
<dbReference type="RefSeq" id="WP_173729543.1">
    <property type="nucleotide sequence ID" value="NZ_JABTTE010000001.1"/>
</dbReference>
<reference evidence="2" key="1">
    <citation type="submission" date="2020-06" db="EMBL/GenBank/DDBJ databases">
        <title>A novel thermopfilic bacterium from Erzurum, Turkey.</title>
        <authorList>
            <person name="Adiguzel A."/>
            <person name="Ay H."/>
            <person name="Baltaci M.O."/>
        </authorList>
    </citation>
    <scope>NUCLEOTIDE SEQUENCE</scope>
    <source>
        <strain evidence="2">P2</strain>
    </source>
</reference>
<dbReference type="Pfam" id="PF14173">
    <property type="entry name" value="ComGG"/>
    <property type="match status" value="1"/>
</dbReference>
<keyword evidence="1" id="KW-1133">Transmembrane helix</keyword>
<feature type="transmembrane region" description="Helical" evidence="1">
    <location>
        <begin position="12"/>
        <end position="33"/>
    </location>
</feature>
<dbReference type="AlphaFoldDB" id="A0A8J8GEE6"/>
<proteinExistence type="predicted"/>
<dbReference type="EMBL" id="JABTTE010000001">
    <property type="protein sequence ID" value="NSL50356.1"/>
    <property type="molecule type" value="Genomic_DNA"/>
</dbReference>
<keyword evidence="1" id="KW-0472">Membrane</keyword>
<evidence type="ECO:0000256" key="1">
    <source>
        <dbReference type="SAM" id="Phobius"/>
    </source>
</evidence>
<comment type="caution">
    <text evidence="2">The sequence shown here is derived from an EMBL/GenBank/DDBJ whole genome shotgun (WGS) entry which is preliminary data.</text>
</comment>
<dbReference type="Proteomes" id="UP000625804">
    <property type="component" value="Unassembled WGS sequence"/>
</dbReference>
<keyword evidence="1" id="KW-0812">Transmembrane</keyword>